<dbReference type="AlphaFoldDB" id="A0AAQ3T6V0"/>
<dbReference type="Proteomes" id="UP001341281">
    <property type="component" value="Chromosome 04"/>
</dbReference>
<name>A0AAQ3T6V0_PASNO</name>
<accession>A0AAQ3T6V0</accession>
<dbReference type="EMBL" id="CP144748">
    <property type="protein sequence ID" value="WVZ68018.1"/>
    <property type="molecule type" value="Genomic_DNA"/>
</dbReference>
<evidence type="ECO:0000256" key="1">
    <source>
        <dbReference type="SAM" id="SignalP"/>
    </source>
</evidence>
<gene>
    <name evidence="2" type="ORF">U9M48_017010</name>
</gene>
<protein>
    <submittedName>
        <fullName evidence="2">Uncharacterized protein</fullName>
    </submittedName>
</protein>
<sequence>MATARALSAALLLAICFAACAYALAAERMPKNRCGKGPAPTKGDYVSHAALPTDKHPAVEKAGAKKMGAPGSKSPYIYISHAAMYRD</sequence>
<reference evidence="2 3" key="1">
    <citation type="submission" date="2024-02" db="EMBL/GenBank/DDBJ databases">
        <title>High-quality chromosome-scale genome assembly of Pensacola bahiagrass (Paspalum notatum Flugge var. saurae).</title>
        <authorList>
            <person name="Vega J.M."/>
            <person name="Podio M."/>
            <person name="Orjuela J."/>
            <person name="Siena L.A."/>
            <person name="Pessino S.C."/>
            <person name="Combes M.C."/>
            <person name="Mariac C."/>
            <person name="Albertini E."/>
            <person name="Pupilli F."/>
            <person name="Ortiz J.P.A."/>
            <person name="Leblanc O."/>
        </authorList>
    </citation>
    <scope>NUCLEOTIDE SEQUENCE [LARGE SCALE GENOMIC DNA]</scope>
    <source>
        <strain evidence="2">R1</strain>
        <tissue evidence="2">Leaf</tissue>
    </source>
</reference>
<feature type="chain" id="PRO_5042905705" evidence="1">
    <location>
        <begin position="26"/>
        <end position="87"/>
    </location>
</feature>
<feature type="signal peptide" evidence="1">
    <location>
        <begin position="1"/>
        <end position="25"/>
    </location>
</feature>
<keyword evidence="1" id="KW-0732">Signal</keyword>
<proteinExistence type="predicted"/>
<evidence type="ECO:0000313" key="3">
    <source>
        <dbReference type="Proteomes" id="UP001341281"/>
    </source>
</evidence>
<evidence type="ECO:0000313" key="2">
    <source>
        <dbReference type="EMBL" id="WVZ68018.1"/>
    </source>
</evidence>
<organism evidence="2 3">
    <name type="scientific">Paspalum notatum var. saurae</name>
    <dbReference type="NCBI Taxonomy" id="547442"/>
    <lineage>
        <taxon>Eukaryota</taxon>
        <taxon>Viridiplantae</taxon>
        <taxon>Streptophyta</taxon>
        <taxon>Embryophyta</taxon>
        <taxon>Tracheophyta</taxon>
        <taxon>Spermatophyta</taxon>
        <taxon>Magnoliopsida</taxon>
        <taxon>Liliopsida</taxon>
        <taxon>Poales</taxon>
        <taxon>Poaceae</taxon>
        <taxon>PACMAD clade</taxon>
        <taxon>Panicoideae</taxon>
        <taxon>Andropogonodae</taxon>
        <taxon>Paspaleae</taxon>
        <taxon>Paspalinae</taxon>
        <taxon>Paspalum</taxon>
    </lineage>
</organism>
<keyword evidence="3" id="KW-1185">Reference proteome</keyword>